<evidence type="ECO:0000313" key="2">
    <source>
        <dbReference type="Proteomes" id="UP000199568"/>
    </source>
</evidence>
<keyword evidence="2" id="KW-1185">Reference proteome</keyword>
<name>A0A1I0C9Y1_9FIRM</name>
<dbReference type="Proteomes" id="UP000199568">
    <property type="component" value="Unassembled WGS sequence"/>
</dbReference>
<evidence type="ECO:0000313" key="1">
    <source>
        <dbReference type="EMBL" id="SET15922.1"/>
    </source>
</evidence>
<dbReference type="OrthoDB" id="1953676at2"/>
<reference evidence="1 2" key="1">
    <citation type="submission" date="2016-10" db="EMBL/GenBank/DDBJ databases">
        <authorList>
            <person name="de Groot N.N."/>
        </authorList>
    </citation>
    <scope>NUCLEOTIDE SEQUENCE [LARGE SCALE GENOMIC DNA]</scope>
    <source>
        <strain evidence="1 2">DSM 18979</strain>
    </source>
</reference>
<dbReference type="STRING" id="426128.SAMN05660297_01539"/>
<dbReference type="InterPro" id="IPR027417">
    <property type="entry name" value="P-loop_NTPase"/>
</dbReference>
<evidence type="ECO:0008006" key="3">
    <source>
        <dbReference type="Google" id="ProtNLM"/>
    </source>
</evidence>
<accession>A0A1I0C9Y1</accession>
<proteinExistence type="predicted"/>
<dbReference type="EMBL" id="FOHU01000005">
    <property type="protein sequence ID" value="SET15922.1"/>
    <property type="molecule type" value="Genomic_DNA"/>
</dbReference>
<dbReference type="SUPFAM" id="SSF52540">
    <property type="entry name" value="P-loop containing nucleoside triphosphate hydrolases"/>
    <property type="match status" value="1"/>
</dbReference>
<organism evidence="1 2">
    <name type="scientific">Natronincola peptidivorans</name>
    <dbReference type="NCBI Taxonomy" id="426128"/>
    <lineage>
        <taxon>Bacteria</taxon>
        <taxon>Bacillati</taxon>
        <taxon>Bacillota</taxon>
        <taxon>Clostridia</taxon>
        <taxon>Peptostreptococcales</taxon>
        <taxon>Natronincolaceae</taxon>
        <taxon>Natronincola</taxon>
    </lineage>
</organism>
<protein>
    <recommendedName>
        <fullName evidence="3">Twitching motility protein PilT</fullName>
    </recommendedName>
</protein>
<sequence>MIKLIVGEKGSGKTRTLIHDANEAIKKAKGHLVFVDVDNSHMFQIDYKIRFMGIKEYHISGIESFYGFICGVIASNYDIETIYIDGAQKITGVPLEELKDLFARLDKLEMKYNVNFVFTFSGNQEELPDFLNKYMIQPLK</sequence>
<gene>
    <name evidence="1" type="ORF">SAMN05660297_01539</name>
</gene>
<dbReference type="RefSeq" id="WP_090441763.1">
    <property type="nucleotide sequence ID" value="NZ_FOHU01000005.1"/>
</dbReference>
<dbReference type="AlphaFoldDB" id="A0A1I0C9Y1"/>